<feature type="domain" description="Prolyl 4-hydroxylase alpha subunit" evidence="6">
    <location>
        <begin position="56"/>
        <end position="252"/>
    </location>
</feature>
<reference evidence="7" key="1">
    <citation type="journal article" date="2020" name="Stud. Mycol.">
        <title>101 Dothideomycetes genomes: a test case for predicting lifestyles and emergence of pathogens.</title>
        <authorList>
            <person name="Haridas S."/>
            <person name="Albert R."/>
            <person name="Binder M."/>
            <person name="Bloem J."/>
            <person name="Labutti K."/>
            <person name="Salamov A."/>
            <person name="Andreopoulos B."/>
            <person name="Baker S."/>
            <person name="Barry K."/>
            <person name="Bills G."/>
            <person name="Bluhm B."/>
            <person name="Cannon C."/>
            <person name="Castanera R."/>
            <person name="Culley D."/>
            <person name="Daum C."/>
            <person name="Ezra D."/>
            <person name="Gonzalez J."/>
            <person name="Henrissat B."/>
            <person name="Kuo A."/>
            <person name="Liang C."/>
            <person name="Lipzen A."/>
            <person name="Lutzoni F."/>
            <person name="Magnuson J."/>
            <person name="Mondo S."/>
            <person name="Nolan M."/>
            <person name="Ohm R."/>
            <person name="Pangilinan J."/>
            <person name="Park H.-J."/>
            <person name="Ramirez L."/>
            <person name="Alfaro M."/>
            <person name="Sun H."/>
            <person name="Tritt A."/>
            <person name="Yoshinaga Y."/>
            <person name="Zwiers L.-H."/>
            <person name="Turgeon B."/>
            <person name="Goodwin S."/>
            <person name="Spatafora J."/>
            <person name="Crous P."/>
            <person name="Grigoriev I."/>
        </authorList>
    </citation>
    <scope>NUCLEOTIDE SEQUENCE</scope>
    <source>
        <strain evidence="7">CBS 113389</strain>
    </source>
</reference>
<keyword evidence="2" id="KW-0479">Metal-binding</keyword>
<protein>
    <submittedName>
        <fullName evidence="7">Oxidoreductase-like protein</fullName>
    </submittedName>
</protein>
<gene>
    <name evidence="7" type="ORF">BDY17DRAFT_301465</name>
</gene>
<evidence type="ECO:0000256" key="2">
    <source>
        <dbReference type="ARBA" id="ARBA00022723"/>
    </source>
</evidence>
<dbReference type="GeneID" id="54475253"/>
<dbReference type="GO" id="GO:0005506">
    <property type="term" value="F:iron ion binding"/>
    <property type="evidence" value="ECO:0007669"/>
    <property type="project" value="InterPro"/>
</dbReference>
<keyword evidence="3" id="KW-0223">Dioxygenase</keyword>
<evidence type="ECO:0000256" key="5">
    <source>
        <dbReference type="ARBA" id="ARBA00023004"/>
    </source>
</evidence>
<dbReference type="GO" id="GO:0005783">
    <property type="term" value="C:endoplasmic reticulum"/>
    <property type="evidence" value="ECO:0007669"/>
    <property type="project" value="TreeGrafter"/>
</dbReference>
<dbReference type="GO" id="GO:0004656">
    <property type="term" value="F:procollagen-proline 4-dioxygenase activity"/>
    <property type="evidence" value="ECO:0007669"/>
    <property type="project" value="TreeGrafter"/>
</dbReference>
<accession>A0A6A6PNY9</accession>
<dbReference type="Proteomes" id="UP000799767">
    <property type="component" value="Unassembled WGS sequence"/>
</dbReference>
<evidence type="ECO:0000259" key="6">
    <source>
        <dbReference type="SMART" id="SM00702"/>
    </source>
</evidence>
<dbReference type="PANTHER" id="PTHR10869">
    <property type="entry name" value="PROLYL 4-HYDROXYLASE ALPHA SUBUNIT"/>
    <property type="match status" value="1"/>
</dbReference>
<dbReference type="GO" id="GO:0031418">
    <property type="term" value="F:L-ascorbic acid binding"/>
    <property type="evidence" value="ECO:0007669"/>
    <property type="project" value="InterPro"/>
</dbReference>
<sequence>MYKTAVAVAVTAMLGYSIISQSNPLAAVQQFTEAAFYSGFHCQPAPYTMRILMLDPLIIHLENFITPEERRHLLEISAPTLERSKVAAKNGSEIFSTYRTSLSTYIDREDAAARCIYDRVSEFQGYEPVDNVESIQVTAYAKGQQFRNHFDWYGSDANVTKDRITTFFGILEADCDNCGTHFPDISANWTGLDERWCRIVDCDAEALTVLPLPGSALFWRNLHMDNTGDRRTRHAGLPLSRGTKTGLNIWTLREIESHSLVADQQ</sequence>
<keyword evidence="8" id="KW-1185">Reference proteome</keyword>
<evidence type="ECO:0000313" key="7">
    <source>
        <dbReference type="EMBL" id="KAF2481516.1"/>
    </source>
</evidence>
<organism evidence="7 8">
    <name type="scientific">Neohortaea acidophila</name>
    <dbReference type="NCBI Taxonomy" id="245834"/>
    <lineage>
        <taxon>Eukaryota</taxon>
        <taxon>Fungi</taxon>
        <taxon>Dikarya</taxon>
        <taxon>Ascomycota</taxon>
        <taxon>Pezizomycotina</taxon>
        <taxon>Dothideomycetes</taxon>
        <taxon>Dothideomycetidae</taxon>
        <taxon>Mycosphaerellales</taxon>
        <taxon>Teratosphaeriaceae</taxon>
        <taxon>Neohortaea</taxon>
    </lineage>
</organism>
<dbReference type="PANTHER" id="PTHR10869:SF242">
    <property type="entry name" value="PROLYL 4-HYDROXYLASE ALPHA SUBUNIT DOMAIN-CONTAINING PROTEIN"/>
    <property type="match status" value="1"/>
</dbReference>
<dbReference type="Gene3D" id="2.60.120.620">
    <property type="entry name" value="q2cbj1_9rhob like domain"/>
    <property type="match status" value="1"/>
</dbReference>
<dbReference type="OrthoDB" id="420380at2759"/>
<dbReference type="SMART" id="SM00702">
    <property type="entry name" value="P4Hc"/>
    <property type="match status" value="1"/>
</dbReference>
<keyword evidence="5" id="KW-0408">Iron</keyword>
<comment type="cofactor">
    <cofactor evidence="1">
        <name>L-ascorbate</name>
        <dbReference type="ChEBI" id="CHEBI:38290"/>
    </cofactor>
</comment>
<dbReference type="InterPro" id="IPR006620">
    <property type="entry name" value="Pro_4_hyd_alph"/>
</dbReference>
<proteinExistence type="predicted"/>
<keyword evidence="4" id="KW-0560">Oxidoreductase</keyword>
<dbReference type="InterPro" id="IPR044862">
    <property type="entry name" value="Pro_4_hyd_alph_FE2OG_OXY"/>
</dbReference>
<evidence type="ECO:0000256" key="3">
    <source>
        <dbReference type="ARBA" id="ARBA00022964"/>
    </source>
</evidence>
<dbReference type="InterPro" id="IPR045054">
    <property type="entry name" value="P4HA-like"/>
</dbReference>
<evidence type="ECO:0000313" key="8">
    <source>
        <dbReference type="Proteomes" id="UP000799767"/>
    </source>
</evidence>
<dbReference type="EMBL" id="MU001638">
    <property type="protein sequence ID" value="KAF2481516.1"/>
    <property type="molecule type" value="Genomic_DNA"/>
</dbReference>
<name>A0A6A6PNY9_9PEZI</name>
<dbReference type="AlphaFoldDB" id="A0A6A6PNY9"/>
<dbReference type="Pfam" id="PF13640">
    <property type="entry name" value="2OG-FeII_Oxy_3"/>
    <property type="match status" value="1"/>
</dbReference>
<dbReference type="RefSeq" id="XP_033588086.1">
    <property type="nucleotide sequence ID" value="XM_033734251.1"/>
</dbReference>
<evidence type="ECO:0000256" key="1">
    <source>
        <dbReference type="ARBA" id="ARBA00001961"/>
    </source>
</evidence>
<evidence type="ECO:0000256" key="4">
    <source>
        <dbReference type="ARBA" id="ARBA00023002"/>
    </source>
</evidence>